<proteinExistence type="predicted"/>
<keyword evidence="2" id="KW-1185">Reference proteome</keyword>
<organism evidence="1 2">
    <name type="scientific">Sorghum bicolor</name>
    <name type="common">Sorghum</name>
    <name type="synonym">Sorghum vulgare</name>
    <dbReference type="NCBI Taxonomy" id="4558"/>
    <lineage>
        <taxon>Eukaryota</taxon>
        <taxon>Viridiplantae</taxon>
        <taxon>Streptophyta</taxon>
        <taxon>Embryophyta</taxon>
        <taxon>Tracheophyta</taxon>
        <taxon>Spermatophyta</taxon>
        <taxon>Magnoliopsida</taxon>
        <taxon>Liliopsida</taxon>
        <taxon>Poales</taxon>
        <taxon>Poaceae</taxon>
        <taxon>PACMAD clade</taxon>
        <taxon>Panicoideae</taxon>
        <taxon>Andropogonodae</taxon>
        <taxon>Andropogoneae</taxon>
        <taxon>Sorghinae</taxon>
        <taxon>Sorghum</taxon>
    </lineage>
</organism>
<reference evidence="1 2" key="1">
    <citation type="journal article" date="2009" name="Nature">
        <title>The Sorghum bicolor genome and the diversification of grasses.</title>
        <authorList>
            <person name="Paterson A.H."/>
            <person name="Bowers J.E."/>
            <person name="Bruggmann R."/>
            <person name="Dubchak I."/>
            <person name="Grimwood J."/>
            <person name="Gundlach H."/>
            <person name="Haberer G."/>
            <person name="Hellsten U."/>
            <person name="Mitros T."/>
            <person name="Poliakov A."/>
            <person name="Schmutz J."/>
            <person name="Spannagl M."/>
            <person name="Tang H."/>
            <person name="Wang X."/>
            <person name="Wicker T."/>
            <person name="Bharti A.K."/>
            <person name="Chapman J."/>
            <person name="Feltus F.A."/>
            <person name="Gowik U."/>
            <person name="Grigoriev I.V."/>
            <person name="Lyons E."/>
            <person name="Maher C.A."/>
            <person name="Martis M."/>
            <person name="Narechania A."/>
            <person name="Otillar R.P."/>
            <person name="Penning B.W."/>
            <person name="Salamov A.A."/>
            <person name="Wang Y."/>
            <person name="Zhang L."/>
            <person name="Carpita N.C."/>
            <person name="Freeling M."/>
            <person name="Gingle A.R."/>
            <person name="Hash C.T."/>
            <person name="Keller B."/>
            <person name="Klein P."/>
            <person name="Kresovich S."/>
            <person name="McCann M.C."/>
            <person name="Ming R."/>
            <person name="Peterson D.G."/>
            <person name="Mehboob-ur-Rahman"/>
            <person name="Ware D."/>
            <person name="Westhoff P."/>
            <person name="Mayer K.F."/>
            <person name="Messing J."/>
            <person name="Rokhsar D.S."/>
        </authorList>
    </citation>
    <scope>NUCLEOTIDE SEQUENCE [LARGE SCALE GENOMIC DNA]</scope>
    <source>
        <strain evidence="2">cv. BTx623</strain>
    </source>
</reference>
<accession>A0A1B6QD42</accession>
<evidence type="ECO:0000313" key="2">
    <source>
        <dbReference type="Proteomes" id="UP000000768"/>
    </source>
</evidence>
<dbReference type="InParanoid" id="A0A1B6QD42"/>
<evidence type="ECO:0000313" key="1">
    <source>
        <dbReference type="EMBL" id="KXG35820.1"/>
    </source>
</evidence>
<sequence length="67" mass="8217">MCLPALRRHTLIGHGTNKKRWTERERGTARRDGWRGRVFCNLNRHGHIDTWRWRGRFWTFSRAQELD</sequence>
<dbReference type="EMBL" id="CM000761">
    <property type="protein sequence ID" value="KXG35820.1"/>
    <property type="molecule type" value="Genomic_DNA"/>
</dbReference>
<dbReference type="Proteomes" id="UP000000768">
    <property type="component" value="Chromosome 2"/>
</dbReference>
<reference evidence="2" key="2">
    <citation type="journal article" date="2018" name="Plant J.">
        <title>The Sorghum bicolor reference genome: improved assembly, gene annotations, a transcriptome atlas, and signatures of genome organization.</title>
        <authorList>
            <person name="McCormick R.F."/>
            <person name="Truong S.K."/>
            <person name="Sreedasyam A."/>
            <person name="Jenkins J."/>
            <person name="Shu S."/>
            <person name="Sims D."/>
            <person name="Kennedy M."/>
            <person name="Amirebrahimi M."/>
            <person name="Weers B.D."/>
            <person name="McKinley B."/>
            <person name="Mattison A."/>
            <person name="Morishige D.T."/>
            <person name="Grimwood J."/>
            <person name="Schmutz J."/>
            <person name="Mullet J.E."/>
        </authorList>
    </citation>
    <scope>NUCLEOTIDE SEQUENCE [LARGE SCALE GENOMIC DNA]</scope>
    <source>
        <strain evidence="2">cv. BTx623</strain>
    </source>
</reference>
<protein>
    <submittedName>
        <fullName evidence="1">Uncharacterized protein</fullName>
    </submittedName>
</protein>
<dbReference type="AlphaFoldDB" id="A0A1B6QD42"/>
<gene>
    <name evidence="1" type="ORF">SORBI_3002G234000</name>
</gene>
<name>A0A1B6QD42_SORBI</name>
<dbReference type="Gramene" id="KXG35820">
    <property type="protein sequence ID" value="KXG35820"/>
    <property type="gene ID" value="SORBI_3002G234000"/>
</dbReference>